<dbReference type="Proteomes" id="UP000434870">
    <property type="component" value="Unassembled WGS sequence"/>
</dbReference>
<dbReference type="AlphaFoldDB" id="A0A6N6RU53"/>
<dbReference type="EMBL" id="WBVP01000005">
    <property type="protein sequence ID" value="KAB2825196.1"/>
    <property type="molecule type" value="Genomic_DNA"/>
</dbReference>
<protein>
    <submittedName>
        <fullName evidence="1">Uncharacterized protein</fullName>
    </submittedName>
</protein>
<evidence type="ECO:0000313" key="2">
    <source>
        <dbReference type="Proteomes" id="UP000434870"/>
    </source>
</evidence>
<evidence type="ECO:0000313" key="1">
    <source>
        <dbReference type="EMBL" id="KAB2825196.1"/>
    </source>
</evidence>
<reference evidence="1 2" key="1">
    <citation type="submission" date="2019-09" db="EMBL/GenBank/DDBJ databases">
        <title>Genome of Aliivibrio finisterrensis LMG 23869 (type strain).</title>
        <authorList>
            <person name="Bowman J.P."/>
        </authorList>
    </citation>
    <scope>NUCLEOTIDE SEQUENCE [LARGE SCALE GENOMIC DNA]</scope>
    <source>
        <strain evidence="1 2">LMG 23869</strain>
    </source>
</reference>
<accession>A0A6N6RU53</accession>
<comment type="caution">
    <text evidence="1">The sequence shown here is derived from an EMBL/GenBank/DDBJ whole genome shotgun (WGS) entry which is preliminary data.</text>
</comment>
<dbReference type="RefSeq" id="WP_151654557.1">
    <property type="nucleotide sequence ID" value="NZ_WBVP01000005.1"/>
</dbReference>
<gene>
    <name evidence="1" type="ORF">F8B77_05985</name>
</gene>
<proteinExistence type="predicted"/>
<name>A0A6N6RU53_9GAMM</name>
<sequence>MKISLIPTTKLDVSSPEQYAVIINDIVMFRVFGEHGNFTISTATAGEHDLQLKPYEDLSDFINIIYAFFKSTDETSNEVNEKYPLQYDHNNKPYLVMGELENLSQVFSLIHKFNDCLWFKYLFLPSDKRKELKKFAEYTQNKIDIKESELQIQGIKKLLQKGYEKGVYVALDGKNYIEDHNQIYSFKLIKNTVTFYVYLNIDKDESIIKNSDGKQVFEAVNTLTDFLCLLDEWLS</sequence>
<organism evidence="1 2">
    <name type="scientific">Aliivibrio finisterrensis</name>
    <dbReference type="NCBI Taxonomy" id="511998"/>
    <lineage>
        <taxon>Bacteria</taxon>
        <taxon>Pseudomonadati</taxon>
        <taxon>Pseudomonadota</taxon>
        <taxon>Gammaproteobacteria</taxon>
        <taxon>Vibrionales</taxon>
        <taxon>Vibrionaceae</taxon>
        <taxon>Aliivibrio</taxon>
    </lineage>
</organism>